<accession>A0A6M3LLA7</accession>
<evidence type="ECO:0000313" key="1">
    <source>
        <dbReference type="EMBL" id="QJA94422.1"/>
    </source>
</evidence>
<sequence length="54" mass="6410">MRRVIGYRVTSGEVYDVKVVKANIRTYLIRLIGAPRPRIIKVRKRSNKLVWKEI</sequence>
<gene>
    <name evidence="1" type="ORF">MM415B03861_0010</name>
</gene>
<dbReference type="AlphaFoldDB" id="A0A6M3LLA7"/>
<name>A0A6M3LLA7_9ZZZZ</name>
<dbReference type="EMBL" id="MT143230">
    <property type="protein sequence ID" value="QJA94422.1"/>
    <property type="molecule type" value="Genomic_DNA"/>
</dbReference>
<reference evidence="1" key="1">
    <citation type="submission" date="2020-03" db="EMBL/GenBank/DDBJ databases">
        <title>The deep terrestrial virosphere.</title>
        <authorList>
            <person name="Holmfeldt K."/>
            <person name="Nilsson E."/>
            <person name="Simone D."/>
            <person name="Lopez-Fernandez M."/>
            <person name="Wu X."/>
            <person name="de Brujin I."/>
            <person name="Lundin D."/>
            <person name="Andersson A."/>
            <person name="Bertilsson S."/>
            <person name="Dopson M."/>
        </authorList>
    </citation>
    <scope>NUCLEOTIDE SEQUENCE</scope>
    <source>
        <strain evidence="1">MM415B03861</strain>
    </source>
</reference>
<organism evidence="1">
    <name type="scientific">viral metagenome</name>
    <dbReference type="NCBI Taxonomy" id="1070528"/>
    <lineage>
        <taxon>unclassified sequences</taxon>
        <taxon>metagenomes</taxon>
        <taxon>organismal metagenomes</taxon>
    </lineage>
</organism>
<proteinExistence type="predicted"/>
<protein>
    <submittedName>
        <fullName evidence="1">Uncharacterized protein</fullName>
    </submittedName>
</protein>